<dbReference type="InterPro" id="IPR006196">
    <property type="entry name" value="RNA-binding_domain_S1_IF1"/>
</dbReference>
<comment type="catalytic activity">
    <reaction evidence="9">
        <text>Couples ATP hydrolysis with the unwinding of duplex DNA by translocating in the 3'-5' direction.</text>
        <dbReference type="EC" id="5.6.2.4"/>
    </reaction>
</comment>
<keyword evidence="8" id="KW-0413">Isomerase</keyword>
<organism evidence="18">
    <name type="scientific">Herbiconiux sp. A18JL235</name>
    <dbReference type="NCBI Taxonomy" id="3152363"/>
    <lineage>
        <taxon>Bacteria</taxon>
        <taxon>Bacillati</taxon>
        <taxon>Actinomycetota</taxon>
        <taxon>Actinomycetes</taxon>
        <taxon>Micrococcales</taxon>
        <taxon>Microbacteriaceae</taxon>
        <taxon>Herbiconiux</taxon>
    </lineage>
</organism>
<dbReference type="SMART" id="SM00487">
    <property type="entry name" value="DEXDc"/>
    <property type="match status" value="1"/>
</dbReference>
<dbReference type="PANTHER" id="PTHR13710:SF105">
    <property type="entry name" value="ATP-DEPENDENT DNA HELICASE Q1"/>
    <property type="match status" value="1"/>
</dbReference>
<dbReference type="GO" id="GO:0003723">
    <property type="term" value="F:RNA binding"/>
    <property type="evidence" value="ECO:0007669"/>
    <property type="project" value="InterPro"/>
</dbReference>
<evidence type="ECO:0000256" key="1">
    <source>
        <dbReference type="ARBA" id="ARBA00005446"/>
    </source>
</evidence>
<dbReference type="InterPro" id="IPR011545">
    <property type="entry name" value="DEAD/DEAH_box_helicase_dom"/>
</dbReference>
<dbReference type="PROSITE" id="PS51192">
    <property type="entry name" value="HELICASE_ATP_BIND_1"/>
    <property type="match status" value="1"/>
</dbReference>
<protein>
    <recommendedName>
        <fullName evidence="11">ATP-dependent DNA helicase RecQ</fullName>
        <ecNumber evidence="10">5.6.2.4</ecNumber>
    </recommendedName>
    <alternativeName>
        <fullName evidence="12">DNA 3'-5' helicase RecQ</fullName>
    </alternativeName>
</protein>
<dbReference type="GO" id="GO:0043138">
    <property type="term" value="F:3'-5' DNA helicase activity"/>
    <property type="evidence" value="ECO:0007669"/>
    <property type="project" value="UniProtKB-EC"/>
</dbReference>
<dbReference type="InterPro" id="IPR032284">
    <property type="entry name" value="RecQ_Zn-bd"/>
</dbReference>
<evidence type="ECO:0000256" key="13">
    <source>
        <dbReference type="PROSITE-ProRule" id="PRU00181"/>
    </source>
</evidence>
<gene>
    <name evidence="18" type="ORF">ABFY20_04530</name>
</gene>
<keyword evidence="3" id="KW-0547">Nucleotide-binding</keyword>
<evidence type="ECO:0000259" key="16">
    <source>
        <dbReference type="PROSITE" id="PS51192"/>
    </source>
</evidence>
<dbReference type="GO" id="GO:0005524">
    <property type="term" value="F:ATP binding"/>
    <property type="evidence" value="ECO:0007669"/>
    <property type="project" value="UniProtKB-KW"/>
</dbReference>
<dbReference type="PROSITE" id="PS50832">
    <property type="entry name" value="S1_IF1_TYPE"/>
    <property type="match status" value="1"/>
</dbReference>
<dbReference type="GO" id="GO:0006281">
    <property type="term" value="P:DNA repair"/>
    <property type="evidence" value="ECO:0007669"/>
    <property type="project" value="TreeGrafter"/>
</dbReference>
<dbReference type="Pfam" id="PF16124">
    <property type="entry name" value="RecQ_Zn_bind"/>
    <property type="match status" value="1"/>
</dbReference>
<keyword evidence="5 18" id="KW-0347">Helicase</keyword>
<evidence type="ECO:0000259" key="17">
    <source>
        <dbReference type="PROSITE" id="PS51194"/>
    </source>
</evidence>
<keyword evidence="13" id="KW-0648">Protein biosynthesis</keyword>
<keyword evidence="7" id="KW-0238">DNA-binding</keyword>
<keyword evidence="2" id="KW-0479">Metal-binding</keyword>
<dbReference type="Gene3D" id="3.40.50.300">
    <property type="entry name" value="P-loop containing nucleotide triphosphate hydrolases"/>
    <property type="match status" value="2"/>
</dbReference>
<dbReference type="InterPro" id="IPR036388">
    <property type="entry name" value="WH-like_DNA-bd_sf"/>
</dbReference>
<dbReference type="PROSITE" id="PS00690">
    <property type="entry name" value="DEAH_ATP_HELICASE"/>
    <property type="match status" value="1"/>
</dbReference>
<dbReference type="PANTHER" id="PTHR13710">
    <property type="entry name" value="DNA HELICASE RECQ FAMILY MEMBER"/>
    <property type="match status" value="1"/>
</dbReference>
<evidence type="ECO:0000256" key="12">
    <source>
        <dbReference type="ARBA" id="ARBA00044550"/>
    </source>
</evidence>
<feature type="domain" description="S1-like" evidence="15">
    <location>
        <begin position="91"/>
        <end position="145"/>
    </location>
</feature>
<dbReference type="InterPro" id="IPR001650">
    <property type="entry name" value="Helicase_C-like"/>
</dbReference>
<feature type="domain" description="Helicase C-terminal" evidence="17">
    <location>
        <begin position="239"/>
        <end position="383"/>
    </location>
</feature>
<dbReference type="GO" id="GO:0046872">
    <property type="term" value="F:metal ion binding"/>
    <property type="evidence" value="ECO:0007669"/>
    <property type="project" value="UniProtKB-KW"/>
</dbReference>
<dbReference type="GO" id="GO:0006310">
    <property type="term" value="P:DNA recombination"/>
    <property type="evidence" value="ECO:0007669"/>
    <property type="project" value="InterPro"/>
</dbReference>
<dbReference type="EC" id="5.6.2.4" evidence="10"/>
<keyword evidence="6" id="KW-0067">ATP-binding</keyword>
<dbReference type="InterPro" id="IPR027417">
    <property type="entry name" value="P-loop_NTPase"/>
</dbReference>
<dbReference type="GO" id="GO:0016787">
    <property type="term" value="F:hydrolase activity"/>
    <property type="evidence" value="ECO:0007669"/>
    <property type="project" value="UniProtKB-KW"/>
</dbReference>
<evidence type="ECO:0000256" key="6">
    <source>
        <dbReference type="ARBA" id="ARBA00022840"/>
    </source>
</evidence>
<evidence type="ECO:0000256" key="8">
    <source>
        <dbReference type="ARBA" id="ARBA00023235"/>
    </source>
</evidence>
<dbReference type="GO" id="GO:0043590">
    <property type="term" value="C:bacterial nucleoid"/>
    <property type="evidence" value="ECO:0007669"/>
    <property type="project" value="TreeGrafter"/>
</dbReference>
<dbReference type="GO" id="GO:0030894">
    <property type="term" value="C:replisome"/>
    <property type="evidence" value="ECO:0007669"/>
    <property type="project" value="TreeGrafter"/>
</dbReference>
<sequence>MGETRAGGKAEKAAIDERIAAVARDEFGWETLRPGQLVAVRAVVQGHDALAVMPTGYGKSAIYQLAGHLLDGPTVVVSPLISLQADQVRSIRSRTGDGREAVAVNSGRSKRANDEAWVWVANGSAEFVFLAPEQLARDEVVERLRDLGVSLFVVDEAHCVTSWGRDFRPAYLRLGAVIRRLGGPRILALTATGSAPVRDEIVQRLGLREPEVFVHGFDRPNIRLAVERHESEHEKERAVLEQVTRLAPPGLVYLATRGDTERVADALGATGLRAAAYHGGLGARERAEVHELFQAGGLDVVVATSAFGMGIDKPDVRFVVHGDVTESLDSYYQELGRAGRDGEPALATLHYRPEDLGLRRFFAGGRVSEERVGDVVEALLAGGGGVDGSAVRSVSDLVEATGLPDRAVENIVNLLVETGLLAEEGEGVVLASAVTPEQAFDAVTSARERQERIDTSRIVLMQGYAETRGCRRQFLLGYFGDDLAAPCGNCDVCTRRGWGPGGTDARPGLRGDGAAGVADASVPTPEAGGLPEAGAPTAPPYAEGDDVIHVAWGPGEIVSLDGDRLTAYFPAQGYKVLSLDAVLTRDLLRPAAPE</sequence>
<dbReference type="AlphaFoldDB" id="A0AB39BJG0"/>
<evidence type="ECO:0000256" key="7">
    <source>
        <dbReference type="ARBA" id="ARBA00023125"/>
    </source>
</evidence>
<dbReference type="InterPro" id="IPR002464">
    <property type="entry name" value="DNA/RNA_helicase_DEAH_CS"/>
</dbReference>
<dbReference type="PROSITE" id="PS51194">
    <property type="entry name" value="HELICASE_CTER"/>
    <property type="match status" value="1"/>
</dbReference>
<dbReference type="InterPro" id="IPR014001">
    <property type="entry name" value="Helicase_ATP-bd"/>
</dbReference>
<evidence type="ECO:0000256" key="14">
    <source>
        <dbReference type="SAM" id="MobiDB-lite"/>
    </source>
</evidence>
<dbReference type="NCBIfam" id="TIGR00614">
    <property type="entry name" value="recQ_fam"/>
    <property type="match status" value="1"/>
</dbReference>
<evidence type="ECO:0000256" key="2">
    <source>
        <dbReference type="ARBA" id="ARBA00022723"/>
    </source>
</evidence>
<evidence type="ECO:0000313" key="18">
    <source>
        <dbReference type="EMBL" id="XDI06369.1"/>
    </source>
</evidence>
<comment type="similarity">
    <text evidence="1">Belongs to the helicase family. RecQ subfamily.</text>
</comment>
<feature type="domain" description="Helicase ATP-binding" evidence="16">
    <location>
        <begin position="40"/>
        <end position="211"/>
    </location>
</feature>
<evidence type="ECO:0000256" key="5">
    <source>
        <dbReference type="ARBA" id="ARBA00022806"/>
    </source>
</evidence>
<dbReference type="RefSeq" id="WP_368498751.1">
    <property type="nucleotide sequence ID" value="NZ_CP162511.1"/>
</dbReference>
<name>A0AB39BJG0_9MICO</name>
<dbReference type="GO" id="GO:0003677">
    <property type="term" value="F:DNA binding"/>
    <property type="evidence" value="ECO:0007669"/>
    <property type="project" value="UniProtKB-KW"/>
</dbReference>
<dbReference type="EMBL" id="CP162511">
    <property type="protein sequence ID" value="XDI06369.1"/>
    <property type="molecule type" value="Genomic_DNA"/>
</dbReference>
<dbReference type="SMART" id="SM00490">
    <property type="entry name" value="HELICc"/>
    <property type="match status" value="1"/>
</dbReference>
<evidence type="ECO:0000256" key="3">
    <source>
        <dbReference type="ARBA" id="ARBA00022741"/>
    </source>
</evidence>
<dbReference type="Pfam" id="PF00271">
    <property type="entry name" value="Helicase_C"/>
    <property type="match status" value="1"/>
</dbReference>
<evidence type="ECO:0000256" key="11">
    <source>
        <dbReference type="ARBA" id="ARBA00044535"/>
    </source>
</evidence>
<keyword evidence="4 18" id="KW-0378">Hydrolase</keyword>
<dbReference type="Gene3D" id="1.10.10.10">
    <property type="entry name" value="Winged helix-like DNA-binding domain superfamily/Winged helix DNA-binding domain"/>
    <property type="match status" value="1"/>
</dbReference>
<dbReference type="SUPFAM" id="SSF52540">
    <property type="entry name" value="P-loop containing nucleoside triphosphate hydrolases"/>
    <property type="match status" value="1"/>
</dbReference>
<evidence type="ECO:0000259" key="15">
    <source>
        <dbReference type="PROSITE" id="PS50832"/>
    </source>
</evidence>
<evidence type="ECO:0000256" key="9">
    <source>
        <dbReference type="ARBA" id="ARBA00034617"/>
    </source>
</evidence>
<keyword evidence="13" id="KW-0396">Initiation factor</keyword>
<feature type="region of interest" description="Disordered" evidence="14">
    <location>
        <begin position="504"/>
        <end position="541"/>
    </location>
</feature>
<accession>A0AB39BJG0</accession>
<dbReference type="Pfam" id="PF00270">
    <property type="entry name" value="DEAD"/>
    <property type="match status" value="1"/>
</dbReference>
<evidence type="ECO:0000256" key="4">
    <source>
        <dbReference type="ARBA" id="ARBA00022801"/>
    </source>
</evidence>
<dbReference type="GO" id="GO:0005737">
    <property type="term" value="C:cytoplasm"/>
    <property type="evidence" value="ECO:0007669"/>
    <property type="project" value="TreeGrafter"/>
</dbReference>
<dbReference type="CDD" id="cd17920">
    <property type="entry name" value="DEXHc_RecQ"/>
    <property type="match status" value="1"/>
</dbReference>
<evidence type="ECO:0000256" key="10">
    <source>
        <dbReference type="ARBA" id="ARBA00034808"/>
    </source>
</evidence>
<reference evidence="18" key="1">
    <citation type="submission" date="2024-05" db="EMBL/GenBank/DDBJ databases">
        <title>Herbiconiux sp. A18JL235.</title>
        <authorList>
            <person name="Zhang G."/>
        </authorList>
    </citation>
    <scope>NUCLEOTIDE SEQUENCE</scope>
    <source>
        <strain evidence="18">A18JL235</strain>
    </source>
</reference>
<dbReference type="InterPro" id="IPR004589">
    <property type="entry name" value="DNA_helicase_ATP-dep_RecQ"/>
</dbReference>
<dbReference type="GO" id="GO:0003743">
    <property type="term" value="F:translation initiation factor activity"/>
    <property type="evidence" value="ECO:0007669"/>
    <property type="project" value="UniProtKB-UniRule"/>
</dbReference>
<dbReference type="GO" id="GO:0009378">
    <property type="term" value="F:four-way junction helicase activity"/>
    <property type="evidence" value="ECO:0007669"/>
    <property type="project" value="TreeGrafter"/>
</dbReference>
<proteinExistence type="inferred from homology"/>